<keyword evidence="4" id="KW-0997">Cell inner membrane</keyword>
<evidence type="ECO:0000256" key="11">
    <source>
        <dbReference type="ARBA" id="ARBA00042235"/>
    </source>
</evidence>
<dbReference type="PANTHER" id="PTHR32309">
    <property type="entry name" value="TYROSINE-PROTEIN KINASE"/>
    <property type="match status" value="1"/>
</dbReference>
<keyword evidence="6" id="KW-0448">Lipopolysaccharide biosynthesis</keyword>
<dbReference type="RefSeq" id="WP_142486357.1">
    <property type="nucleotide sequence ID" value="NZ_CP035382.1"/>
</dbReference>
<sequence length="326" mass="36151">MTQNNNNVVTRSSDPEQIDLIDLLVQLWRGKWLIAAFVVIALVVAGAYLAFAKEKWTSTAIITQPDAAQIGNYSNALNILYGSNAPKLTDIQVSVITRYNASFSALSQTLENRADAEKLTIEPTVKGQDIPLSIKYVSSSAEAAQKQVAQYIQQVDEQIQKELEVDLNDNIKQQVISLKDVLSNQETIAQEQKDLRIKQVAEALKYAEAANITTPKIQQTQDVTQETMFLLGTEALQSMIAHESSRPLTLSDSYYQNKQKLLDIQKLKIDPASIHAYRYVMKPDLPIHRDSPKRSLVLVLAVLLGGIIGSGIVLGRNALSNYQSRA</sequence>
<dbReference type="SUPFAM" id="SSF160355">
    <property type="entry name" value="Bacterial polysaccharide co-polymerase-like"/>
    <property type="match status" value="1"/>
</dbReference>
<comment type="pathway">
    <text evidence="2">Bacterial outer membrane biogenesis; lipopolysaccharide biosynthesis.</text>
</comment>
<dbReference type="EMBL" id="CP035382">
    <property type="protein sequence ID" value="QDK17125.1"/>
    <property type="molecule type" value="Genomic_DNA"/>
</dbReference>
<keyword evidence="3" id="KW-1003">Cell membrane</keyword>
<feature type="transmembrane region" description="Helical" evidence="12">
    <location>
        <begin position="296"/>
        <end position="315"/>
    </location>
</feature>
<dbReference type="AlphaFoldDB" id="A0AAP9AG21"/>
<evidence type="ECO:0000256" key="1">
    <source>
        <dbReference type="ARBA" id="ARBA00004429"/>
    </source>
</evidence>
<evidence type="ECO:0000256" key="8">
    <source>
        <dbReference type="ARBA" id="ARBA00023136"/>
    </source>
</evidence>
<dbReference type="NCBIfam" id="NF012015">
    <property type="entry name" value="PRK15471.1"/>
    <property type="match status" value="1"/>
</dbReference>
<evidence type="ECO:0000256" key="3">
    <source>
        <dbReference type="ARBA" id="ARBA00022475"/>
    </source>
</evidence>
<organism evidence="14 15">
    <name type="scientific">Leclercia adecarboxylata</name>
    <dbReference type="NCBI Taxonomy" id="83655"/>
    <lineage>
        <taxon>Bacteria</taxon>
        <taxon>Pseudomonadati</taxon>
        <taxon>Pseudomonadota</taxon>
        <taxon>Gammaproteobacteria</taxon>
        <taxon>Enterobacterales</taxon>
        <taxon>Enterobacteriaceae</taxon>
        <taxon>Leclercia</taxon>
    </lineage>
</organism>
<keyword evidence="8 12" id="KW-0472">Membrane</keyword>
<evidence type="ECO:0000256" key="10">
    <source>
        <dbReference type="ARBA" id="ARBA00039982"/>
    </source>
</evidence>
<dbReference type="Pfam" id="PF02706">
    <property type="entry name" value="Wzz"/>
    <property type="match status" value="1"/>
</dbReference>
<name>A0AAP9AG21_9ENTR</name>
<feature type="domain" description="Polysaccharide chain length determinant N-terminal" evidence="13">
    <location>
        <begin position="16"/>
        <end position="120"/>
    </location>
</feature>
<protein>
    <recommendedName>
        <fullName evidence="10">Chain length determinant protein</fullName>
    </recommendedName>
    <alternativeName>
        <fullName evidence="11">Polysaccharide antigen chain regulator</fullName>
    </alternativeName>
</protein>
<dbReference type="GO" id="GO:0005886">
    <property type="term" value="C:plasma membrane"/>
    <property type="evidence" value="ECO:0007669"/>
    <property type="project" value="UniProtKB-SubCell"/>
</dbReference>
<gene>
    <name evidence="14" type="primary">wzzB</name>
    <name evidence="14" type="ORF">ES815_01920</name>
</gene>
<reference evidence="14 15" key="1">
    <citation type="submission" date="2019-01" db="EMBL/GenBank/DDBJ databases">
        <title>Florfenicol resistance in Enterobacteriaceae and whole-genome sequence analysis of florfenicol-resistant Leclercia adecarboxylata strain R25.</title>
        <authorList>
            <person name="Bao Q."/>
            <person name="Ying Y."/>
        </authorList>
    </citation>
    <scope>NUCLEOTIDE SEQUENCE [LARGE SCALE GENOMIC DNA]</scope>
    <source>
        <strain evidence="14 15">R25</strain>
    </source>
</reference>
<evidence type="ECO:0000256" key="5">
    <source>
        <dbReference type="ARBA" id="ARBA00022692"/>
    </source>
</evidence>
<dbReference type="GO" id="GO:0009103">
    <property type="term" value="P:lipopolysaccharide biosynthetic process"/>
    <property type="evidence" value="ECO:0007669"/>
    <property type="project" value="UniProtKB-KW"/>
</dbReference>
<evidence type="ECO:0000256" key="6">
    <source>
        <dbReference type="ARBA" id="ARBA00022985"/>
    </source>
</evidence>
<dbReference type="InterPro" id="IPR050445">
    <property type="entry name" value="Bact_polysacc_biosynth/exp"/>
</dbReference>
<feature type="transmembrane region" description="Helical" evidence="12">
    <location>
        <begin position="32"/>
        <end position="51"/>
    </location>
</feature>
<comment type="subcellular location">
    <subcellularLocation>
        <location evidence="1">Cell inner membrane</location>
        <topology evidence="1">Multi-pass membrane protein</topology>
    </subcellularLocation>
</comment>
<dbReference type="Proteomes" id="UP000317812">
    <property type="component" value="Chromosome"/>
</dbReference>
<evidence type="ECO:0000259" key="13">
    <source>
        <dbReference type="Pfam" id="PF02706"/>
    </source>
</evidence>
<dbReference type="GO" id="GO:0004713">
    <property type="term" value="F:protein tyrosine kinase activity"/>
    <property type="evidence" value="ECO:0007669"/>
    <property type="project" value="TreeGrafter"/>
</dbReference>
<evidence type="ECO:0000313" key="14">
    <source>
        <dbReference type="EMBL" id="QDK17125.1"/>
    </source>
</evidence>
<evidence type="ECO:0000313" key="15">
    <source>
        <dbReference type="Proteomes" id="UP000317812"/>
    </source>
</evidence>
<comment type="similarity">
    <text evidence="9">Belongs to the WzzB/Cld/Rol family.</text>
</comment>
<dbReference type="InterPro" id="IPR003856">
    <property type="entry name" value="LPS_length_determ_N"/>
</dbReference>
<proteinExistence type="inferred from homology"/>
<dbReference type="PANTHER" id="PTHR32309:SF29">
    <property type="entry name" value="CHAIN LENGTH DETERMINANT PROTEIN"/>
    <property type="match status" value="1"/>
</dbReference>
<evidence type="ECO:0000256" key="7">
    <source>
        <dbReference type="ARBA" id="ARBA00022989"/>
    </source>
</evidence>
<evidence type="ECO:0000256" key="12">
    <source>
        <dbReference type="SAM" id="Phobius"/>
    </source>
</evidence>
<accession>A0AAP9AG21</accession>
<dbReference type="Gene3D" id="3.30.1890.10">
    <property type="entry name" value="FepE-like"/>
    <property type="match status" value="1"/>
</dbReference>
<evidence type="ECO:0000256" key="4">
    <source>
        <dbReference type="ARBA" id="ARBA00022519"/>
    </source>
</evidence>
<evidence type="ECO:0000256" key="9">
    <source>
        <dbReference type="ARBA" id="ARBA00038118"/>
    </source>
</evidence>
<evidence type="ECO:0000256" key="2">
    <source>
        <dbReference type="ARBA" id="ARBA00004756"/>
    </source>
</evidence>
<keyword evidence="5 12" id="KW-0812">Transmembrane</keyword>
<keyword evidence="7 12" id="KW-1133">Transmembrane helix</keyword>